<dbReference type="WBParaSite" id="Pan_g2517.t1">
    <property type="protein sequence ID" value="Pan_g2517.t1"/>
    <property type="gene ID" value="Pan_g2517"/>
</dbReference>
<keyword evidence="2" id="KW-1185">Reference proteome</keyword>
<keyword evidence="1" id="KW-1133">Transmembrane helix</keyword>
<feature type="transmembrane region" description="Helical" evidence="1">
    <location>
        <begin position="52"/>
        <end position="71"/>
    </location>
</feature>
<dbReference type="Pfam" id="PF10317">
    <property type="entry name" value="7TM_GPCR_Srd"/>
    <property type="match status" value="1"/>
</dbReference>
<feature type="transmembrane region" description="Helical" evidence="1">
    <location>
        <begin position="110"/>
        <end position="133"/>
    </location>
</feature>
<sequence>MASFNASMIFNINYFLTFSLSVGFNATLLYLIKSNTSTKFKRFTTLKPIHIFGIYCIGFACVAVLATMHVLPYDDINLMPDALEIITTMAYWQEHRVELSTFCAARLLNLYIVFSIIGMLLIINSCGILLMYFNNRVNSYLKNSQVHMISKTIQAQQQISRQLMFQFCLPGIVGTVSIVCATCLILLPEYSGGIVMLLFVPFHWIPVLNPLITILCINDYRRQVFRLWKPATVRSGSTVVVPTATGNVESKVYYTGTVSLAH</sequence>
<accession>A0A7E4VRL4</accession>
<reference evidence="3" key="2">
    <citation type="submission" date="2020-10" db="UniProtKB">
        <authorList>
            <consortium name="WormBaseParasite"/>
        </authorList>
    </citation>
    <scope>IDENTIFICATION</scope>
</reference>
<evidence type="ECO:0000256" key="1">
    <source>
        <dbReference type="SAM" id="Phobius"/>
    </source>
</evidence>
<feature type="transmembrane region" description="Helical" evidence="1">
    <location>
        <begin position="163"/>
        <end position="187"/>
    </location>
</feature>
<dbReference type="SUPFAM" id="SSF81321">
    <property type="entry name" value="Family A G protein-coupled receptor-like"/>
    <property type="match status" value="1"/>
</dbReference>
<protein>
    <submittedName>
        <fullName evidence="3">G-protein coupled receptors family 1 profile domain-containing protein</fullName>
    </submittedName>
</protein>
<keyword evidence="1" id="KW-0472">Membrane</keyword>
<evidence type="ECO:0000313" key="3">
    <source>
        <dbReference type="WBParaSite" id="Pan_g2517.t1"/>
    </source>
</evidence>
<keyword evidence="1" id="KW-0812">Transmembrane</keyword>
<evidence type="ECO:0000313" key="2">
    <source>
        <dbReference type="Proteomes" id="UP000492821"/>
    </source>
</evidence>
<proteinExistence type="predicted"/>
<name>A0A7E4VRL4_PANRE</name>
<feature type="transmembrane region" description="Helical" evidence="1">
    <location>
        <begin position="12"/>
        <end position="32"/>
    </location>
</feature>
<reference evidence="2" key="1">
    <citation type="journal article" date="2013" name="Genetics">
        <title>The draft genome and transcriptome of Panagrellus redivivus are shaped by the harsh demands of a free-living lifestyle.</title>
        <authorList>
            <person name="Srinivasan J."/>
            <person name="Dillman A.R."/>
            <person name="Macchietto M.G."/>
            <person name="Heikkinen L."/>
            <person name="Lakso M."/>
            <person name="Fracchia K.M."/>
            <person name="Antoshechkin I."/>
            <person name="Mortazavi A."/>
            <person name="Wong G."/>
            <person name="Sternberg P.W."/>
        </authorList>
    </citation>
    <scope>NUCLEOTIDE SEQUENCE [LARGE SCALE GENOMIC DNA]</scope>
    <source>
        <strain evidence="2">MT8872</strain>
    </source>
</reference>
<dbReference type="InterPro" id="IPR019421">
    <property type="entry name" value="7TM_GPCR_serpentine_rcpt_Srd"/>
</dbReference>
<dbReference type="Proteomes" id="UP000492821">
    <property type="component" value="Unassembled WGS sequence"/>
</dbReference>
<dbReference type="AlphaFoldDB" id="A0A7E4VRL4"/>
<feature type="transmembrane region" description="Helical" evidence="1">
    <location>
        <begin position="193"/>
        <end position="217"/>
    </location>
</feature>
<organism evidence="2 3">
    <name type="scientific">Panagrellus redivivus</name>
    <name type="common">Microworm</name>
    <dbReference type="NCBI Taxonomy" id="6233"/>
    <lineage>
        <taxon>Eukaryota</taxon>
        <taxon>Metazoa</taxon>
        <taxon>Ecdysozoa</taxon>
        <taxon>Nematoda</taxon>
        <taxon>Chromadorea</taxon>
        <taxon>Rhabditida</taxon>
        <taxon>Tylenchina</taxon>
        <taxon>Panagrolaimomorpha</taxon>
        <taxon>Panagrolaimoidea</taxon>
        <taxon>Panagrolaimidae</taxon>
        <taxon>Panagrellus</taxon>
    </lineage>
</organism>